<feature type="non-terminal residue" evidence="2">
    <location>
        <position position="43"/>
    </location>
</feature>
<evidence type="ECO:0000256" key="1">
    <source>
        <dbReference type="SAM" id="Phobius"/>
    </source>
</evidence>
<dbReference type="AlphaFoldDB" id="X1PXT4"/>
<gene>
    <name evidence="2" type="ORF">S06H3_66864</name>
</gene>
<proteinExistence type="predicted"/>
<sequence length="43" mass="4887">LSDYLLITLSVISTLYIFAVYNRYATYAEILLPDVIFGMIAII</sequence>
<organism evidence="2">
    <name type="scientific">marine sediment metagenome</name>
    <dbReference type="NCBI Taxonomy" id="412755"/>
    <lineage>
        <taxon>unclassified sequences</taxon>
        <taxon>metagenomes</taxon>
        <taxon>ecological metagenomes</taxon>
    </lineage>
</organism>
<feature type="non-terminal residue" evidence="2">
    <location>
        <position position="1"/>
    </location>
</feature>
<evidence type="ECO:0000313" key="2">
    <source>
        <dbReference type="EMBL" id="GAI61092.1"/>
    </source>
</evidence>
<comment type="caution">
    <text evidence="2">The sequence shown here is derived from an EMBL/GenBank/DDBJ whole genome shotgun (WGS) entry which is preliminary data.</text>
</comment>
<keyword evidence="1" id="KW-0472">Membrane</keyword>
<feature type="transmembrane region" description="Helical" evidence="1">
    <location>
        <begin position="6"/>
        <end position="24"/>
    </location>
</feature>
<accession>X1PXT4</accession>
<reference evidence="2" key="1">
    <citation type="journal article" date="2014" name="Front. Microbiol.">
        <title>High frequency of phylogenetically diverse reductive dehalogenase-homologous genes in deep subseafloor sedimentary metagenomes.</title>
        <authorList>
            <person name="Kawai M."/>
            <person name="Futagami T."/>
            <person name="Toyoda A."/>
            <person name="Takaki Y."/>
            <person name="Nishi S."/>
            <person name="Hori S."/>
            <person name="Arai W."/>
            <person name="Tsubouchi T."/>
            <person name="Morono Y."/>
            <person name="Uchiyama I."/>
            <person name="Ito T."/>
            <person name="Fujiyama A."/>
            <person name="Inagaki F."/>
            <person name="Takami H."/>
        </authorList>
    </citation>
    <scope>NUCLEOTIDE SEQUENCE</scope>
    <source>
        <strain evidence="2">Expedition CK06-06</strain>
    </source>
</reference>
<protein>
    <submittedName>
        <fullName evidence="2">Uncharacterized protein</fullName>
    </submittedName>
</protein>
<keyword evidence="1" id="KW-1133">Transmembrane helix</keyword>
<dbReference type="EMBL" id="BARV01045853">
    <property type="protein sequence ID" value="GAI61092.1"/>
    <property type="molecule type" value="Genomic_DNA"/>
</dbReference>
<name>X1PXT4_9ZZZZ</name>
<keyword evidence="1" id="KW-0812">Transmembrane</keyword>